<dbReference type="InterPro" id="IPR027863">
    <property type="entry name" value="DUF4623"/>
</dbReference>
<evidence type="ECO:0000313" key="3">
    <source>
        <dbReference type="Proteomes" id="UP000238642"/>
    </source>
</evidence>
<dbReference type="Gene3D" id="2.60.40.2340">
    <property type="match status" value="1"/>
</dbReference>
<reference evidence="2 3" key="1">
    <citation type="submission" date="2018-02" db="EMBL/GenBank/DDBJ databases">
        <title>The draft genome of Sphingobacterium gobiense H7.</title>
        <authorList>
            <person name="Li L."/>
            <person name="Liu L."/>
            <person name="Zhang X."/>
            <person name="Wang T."/>
            <person name="Liang L."/>
        </authorList>
    </citation>
    <scope>NUCLEOTIDE SEQUENCE [LARGE SCALE GENOMIC DNA]</scope>
    <source>
        <strain evidence="2 3">ACCC 05757</strain>
    </source>
</reference>
<gene>
    <name evidence="2" type="ORF">C5749_18985</name>
</gene>
<dbReference type="Proteomes" id="UP000238642">
    <property type="component" value="Unassembled WGS sequence"/>
</dbReference>
<name>A0A2S9JD23_9SPHI</name>
<proteinExistence type="predicted"/>
<comment type="caution">
    <text evidence="2">The sequence shown here is derived from an EMBL/GenBank/DDBJ whole genome shotgun (WGS) entry which is preliminary data.</text>
</comment>
<dbReference type="AlphaFoldDB" id="A0A2S9JD23"/>
<protein>
    <submittedName>
        <fullName evidence="2">DUF4623 domain-containing protein</fullName>
    </submittedName>
</protein>
<keyword evidence="3" id="KW-1185">Reference proteome</keyword>
<feature type="signal peptide" evidence="1">
    <location>
        <begin position="1"/>
        <end position="26"/>
    </location>
</feature>
<feature type="chain" id="PRO_5015491202" evidence="1">
    <location>
        <begin position="27"/>
        <end position="477"/>
    </location>
</feature>
<keyword evidence="1" id="KW-0732">Signal</keyword>
<dbReference type="Pfam" id="PF15416">
    <property type="entry name" value="DUF4623"/>
    <property type="match status" value="1"/>
</dbReference>
<evidence type="ECO:0000313" key="2">
    <source>
        <dbReference type="EMBL" id="PRD50780.1"/>
    </source>
</evidence>
<dbReference type="OrthoDB" id="1047678at2"/>
<dbReference type="EMBL" id="PVBS01000006">
    <property type="protein sequence ID" value="PRD50780.1"/>
    <property type="molecule type" value="Genomic_DNA"/>
</dbReference>
<accession>A0A2S9JD23</accession>
<organism evidence="2 3">
    <name type="scientific">Sphingobacterium gobiense</name>
    <dbReference type="NCBI Taxonomy" id="1382456"/>
    <lineage>
        <taxon>Bacteria</taxon>
        <taxon>Pseudomonadati</taxon>
        <taxon>Bacteroidota</taxon>
        <taxon>Sphingobacteriia</taxon>
        <taxon>Sphingobacteriales</taxon>
        <taxon>Sphingobacteriaceae</taxon>
        <taxon>Sphingobacterium</taxon>
    </lineage>
</organism>
<evidence type="ECO:0000256" key="1">
    <source>
        <dbReference type="SAM" id="SignalP"/>
    </source>
</evidence>
<dbReference type="PROSITE" id="PS51257">
    <property type="entry name" value="PROKAR_LIPOPROTEIN"/>
    <property type="match status" value="1"/>
</dbReference>
<dbReference type="RefSeq" id="WP_105727801.1">
    <property type="nucleotide sequence ID" value="NZ_PVBS01000006.1"/>
</dbReference>
<sequence>MKRTDIWSKVGLLTLLVCLLAMTSCKDDLPGAIDSSANYTVLKSVKILNTGENGDVVIDGTVNEETKRVSFPRIDTLTNFSNLRFEAETSDGARLDQDAFEITFAEGASETTIVLKVTNEPRFREYLATLRLKVPVYGADFTKPTVYDYSANVLGNPAYEAFSGLATRGTGFDGEHVMIASRGGTGLHLLAVEDLKNNKINRIPLNTTGMDVGTFFWNMGAQVNGHTYVVNLSTGPTQAVRLYHWTNPAQAPKVIANILPANLPGAGARHGDNFSISLDEEGNGYAYWISAGSEVLRVQIQNYTEVIDQRAFSTAATYGQWSSFLQVPGTENFLLTSQTQPISVVNAVGSVGYTMPASALPLNVSDARVINFNGERYLLVVTVPRSAPQVGMLQVYNITRGDNISSALTSFAQLSEEARTPVFEHLLNGTPNGAPASQTSFHIEKDEEGRDEKLMIYGAVTDGGFAIIEFLLNVAED</sequence>